<evidence type="ECO:0000256" key="1">
    <source>
        <dbReference type="SAM" id="Phobius"/>
    </source>
</evidence>
<dbReference type="PANTHER" id="PTHR33444">
    <property type="entry name" value="SI:DKEY-19B23.12-RELATED"/>
    <property type="match status" value="1"/>
</dbReference>
<proteinExistence type="predicted"/>
<dbReference type="PANTHER" id="PTHR33444:SF2">
    <property type="entry name" value="MARVEL DOMAIN-CONTAINING PROTEIN"/>
    <property type="match status" value="1"/>
</dbReference>
<feature type="transmembrane region" description="Helical" evidence="1">
    <location>
        <begin position="81"/>
        <end position="101"/>
    </location>
</feature>
<evidence type="ECO:0000256" key="2">
    <source>
        <dbReference type="SAM" id="SignalP"/>
    </source>
</evidence>
<feature type="transmembrane region" description="Helical" evidence="1">
    <location>
        <begin position="121"/>
        <end position="146"/>
    </location>
</feature>
<sequence>MCLFVLAGCIKLLLSILPIVQISIGAVYLDECPVQAKIPIYLIVSGVTELVLNFTSCMFCNIPDGDNWRKLKQGCTILKSILTMFFFCWFITGNAWIYSIYEPSYSKNATDVSSYCNKTVYLFSFWITTLVYILLGLFLLAGCIFLSGYFLCHEPDADDVDNINNDNDNDSVPATIP</sequence>
<feature type="signal peptide" evidence="2">
    <location>
        <begin position="1"/>
        <end position="15"/>
    </location>
</feature>
<dbReference type="GeneTree" id="ENSGT00940000165960"/>
<feature type="chain" id="PRO_5018629372" evidence="2">
    <location>
        <begin position="16"/>
        <end position="177"/>
    </location>
</feature>
<organism evidence="3 4">
    <name type="scientific">Fundulus heteroclitus</name>
    <name type="common">Killifish</name>
    <name type="synonym">Mummichog</name>
    <dbReference type="NCBI Taxonomy" id="8078"/>
    <lineage>
        <taxon>Eukaryota</taxon>
        <taxon>Metazoa</taxon>
        <taxon>Chordata</taxon>
        <taxon>Craniata</taxon>
        <taxon>Vertebrata</taxon>
        <taxon>Euteleostomi</taxon>
        <taxon>Actinopterygii</taxon>
        <taxon>Neopterygii</taxon>
        <taxon>Teleostei</taxon>
        <taxon>Neoteleostei</taxon>
        <taxon>Acanthomorphata</taxon>
        <taxon>Ovalentaria</taxon>
        <taxon>Atherinomorphae</taxon>
        <taxon>Cyprinodontiformes</taxon>
        <taxon>Fundulidae</taxon>
        <taxon>Fundulus</taxon>
    </lineage>
</organism>
<accession>A0A3Q2NP94</accession>
<dbReference type="Ensembl" id="ENSFHET00000014925.1">
    <property type="protein sequence ID" value="ENSFHEP00000000804.1"/>
    <property type="gene ID" value="ENSFHEG00000001539.1"/>
</dbReference>
<keyword evidence="4" id="KW-1185">Reference proteome</keyword>
<keyword evidence="1" id="KW-0472">Membrane</keyword>
<dbReference type="InterPro" id="IPR040350">
    <property type="entry name" value="TMEM272"/>
</dbReference>
<name>A0A3Q2NP94_FUNHE</name>
<dbReference type="STRING" id="8078.ENSFHEP00000000804"/>
<keyword evidence="1" id="KW-0812">Transmembrane</keyword>
<evidence type="ECO:0000313" key="4">
    <source>
        <dbReference type="Proteomes" id="UP000265000"/>
    </source>
</evidence>
<keyword evidence="1" id="KW-1133">Transmembrane helix</keyword>
<reference evidence="3" key="1">
    <citation type="submission" date="2025-08" db="UniProtKB">
        <authorList>
            <consortium name="Ensembl"/>
        </authorList>
    </citation>
    <scope>IDENTIFICATION</scope>
</reference>
<dbReference type="AlphaFoldDB" id="A0A3Q2NP94"/>
<feature type="transmembrane region" description="Helical" evidence="1">
    <location>
        <begin position="39"/>
        <end position="60"/>
    </location>
</feature>
<evidence type="ECO:0000313" key="3">
    <source>
        <dbReference type="Ensembl" id="ENSFHEP00000000804.1"/>
    </source>
</evidence>
<keyword evidence="2" id="KW-0732">Signal</keyword>
<protein>
    <submittedName>
        <fullName evidence="3">Si:dkey-19b23.12</fullName>
    </submittedName>
</protein>
<reference evidence="3" key="2">
    <citation type="submission" date="2025-09" db="UniProtKB">
        <authorList>
            <consortium name="Ensembl"/>
        </authorList>
    </citation>
    <scope>IDENTIFICATION</scope>
</reference>
<dbReference type="Proteomes" id="UP000265000">
    <property type="component" value="Unplaced"/>
</dbReference>